<sequence length="132" mass="15914">MPKYTKIHPVVVRWTSLLNDEDFKNKCQIWLQQQTPESHSSTNLKIYIEETVFPKLTEYIKKETISEKTCRNYMHLKKWLKKMFEYKKSMKDFDSNMLDVVLEPQLKSGEKELVQVTYDECYFYANDGQQKI</sequence>
<name>A0A8H3M7E0_9GLOM</name>
<evidence type="ECO:0000313" key="1">
    <source>
        <dbReference type="EMBL" id="GES99415.1"/>
    </source>
</evidence>
<protein>
    <submittedName>
        <fullName evidence="1">Uncharacterized protein</fullName>
    </submittedName>
</protein>
<dbReference type="OrthoDB" id="10044727at2759"/>
<reference evidence="1" key="1">
    <citation type="submission" date="2019-10" db="EMBL/GenBank/DDBJ databases">
        <title>Conservation and host-specific expression of non-tandemly repeated heterogenous ribosome RNA gene in arbuscular mycorrhizal fungi.</title>
        <authorList>
            <person name="Maeda T."/>
            <person name="Kobayashi Y."/>
            <person name="Nakagawa T."/>
            <person name="Ezawa T."/>
            <person name="Yamaguchi K."/>
            <person name="Bino T."/>
            <person name="Nishimoto Y."/>
            <person name="Shigenobu S."/>
            <person name="Kawaguchi M."/>
        </authorList>
    </citation>
    <scope>NUCLEOTIDE SEQUENCE</scope>
    <source>
        <strain evidence="1">HR1</strain>
    </source>
</reference>
<gene>
    <name evidence="1" type="ORF">RCL2_002592100</name>
</gene>
<comment type="caution">
    <text evidence="1">The sequence shown here is derived from an EMBL/GenBank/DDBJ whole genome shotgun (WGS) entry which is preliminary data.</text>
</comment>
<proteinExistence type="predicted"/>
<evidence type="ECO:0000313" key="2">
    <source>
        <dbReference type="Proteomes" id="UP000615446"/>
    </source>
</evidence>
<dbReference type="Proteomes" id="UP000615446">
    <property type="component" value="Unassembled WGS sequence"/>
</dbReference>
<organism evidence="1 2">
    <name type="scientific">Rhizophagus clarus</name>
    <dbReference type="NCBI Taxonomy" id="94130"/>
    <lineage>
        <taxon>Eukaryota</taxon>
        <taxon>Fungi</taxon>
        <taxon>Fungi incertae sedis</taxon>
        <taxon>Mucoromycota</taxon>
        <taxon>Glomeromycotina</taxon>
        <taxon>Glomeromycetes</taxon>
        <taxon>Glomerales</taxon>
        <taxon>Glomeraceae</taxon>
        <taxon>Rhizophagus</taxon>
    </lineage>
</organism>
<dbReference type="AlphaFoldDB" id="A0A8H3M7E0"/>
<accession>A0A8H3M7E0</accession>
<dbReference type="EMBL" id="BLAL01000281">
    <property type="protein sequence ID" value="GES99415.1"/>
    <property type="molecule type" value="Genomic_DNA"/>
</dbReference>